<name>A0A9X3RTM4_9CORY</name>
<feature type="region of interest" description="Disordered" evidence="1">
    <location>
        <begin position="58"/>
        <end position="130"/>
    </location>
</feature>
<evidence type="ECO:0000313" key="4">
    <source>
        <dbReference type="Proteomes" id="UP001146505"/>
    </source>
</evidence>
<feature type="compositionally biased region" description="Low complexity" evidence="1">
    <location>
        <begin position="91"/>
        <end position="113"/>
    </location>
</feature>
<comment type="caution">
    <text evidence="3">The sequence shown here is derived from an EMBL/GenBank/DDBJ whole genome shotgun (WGS) entry which is preliminary data.</text>
</comment>
<gene>
    <name evidence="3" type="ORF">L8U58_07915</name>
</gene>
<dbReference type="EMBL" id="JAKMUV010000009">
    <property type="protein sequence ID" value="MCZ9305448.1"/>
    <property type="molecule type" value="Genomic_DNA"/>
</dbReference>
<evidence type="ECO:0000256" key="1">
    <source>
        <dbReference type="SAM" id="MobiDB-lite"/>
    </source>
</evidence>
<sequence length="239" mass="25143">MSNENWNSWNNYYPSAPESQQAKETSPWVYSIVAIAVMAFLVGVSLAAFAILGNNKDDGGESAAPGDSTQSSSTVAAKSTEPAGTNESSDGAAESTESSAPSGSHSSEESTAAPKTPNPDAPGGSSEGAGYKLSSHGWEGSPAYCNADDEWLYAAYGDGDYVVVCQVGRSGDYYYRGDVGGHEMEKDVDMSFADPTRGSYRVPVGGGTRIEINQKSLKVFEDGKLASDVRFDAYFVDNS</sequence>
<feature type="compositionally biased region" description="Polar residues" evidence="1">
    <location>
        <begin position="67"/>
        <end position="89"/>
    </location>
</feature>
<evidence type="ECO:0000256" key="2">
    <source>
        <dbReference type="SAM" id="Phobius"/>
    </source>
</evidence>
<keyword evidence="2" id="KW-0812">Transmembrane</keyword>
<protein>
    <submittedName>
        <fullName evidence="3">Uncharacterized protein</fullName>
    </submittedName>
</protein>
<proteinExistence type="predicted"/>
<evidence type="ECO:0000313" key="3">
    <source>
        <dbReference type="EMBL" id="MCZ9305448.1"/>
    </source>
</evidence>
<accession>A0A9X3RTM4</accession>
<dbReference type="GeneID" id="301813475"/>
<keyword evidence="4" id="KW-1185">Reference proteome</keyword>
<organism evidence="3 4">
    <name type="scientific">Corynebacterium macclintockiae</name>
    <dbReference type="NCBI Taxonomy" id="2913501"/>
    <lineage>
        <taxon>Bacteria</taxon>
        <taxon>Bacillati</taxon>
        <taxon>Actinomycetota</taxon>
        <taxon>Actinomycetes</taxon>
        <taxon>Mycobacteriales</taxon>
        <taxon>Corynebacteriaceae</taxon>
        <taxon>Corynebacterium</taxon>
    </lineage>
</organism>
<dbReference type="RefSeq" id="WP_269955079.1">
    <property type="nucleotide sequence ID" value="NZ_JAKMUV010000009.1"/>
</dbReference>
<reference evidence="3" key="1">
    <citation type="submission" date="2022-02" db="EMBL/GenBank/DDBJ databases">
        <title>Corynebacterium sp. from urogenital microbiome.</title>
        <authorList>
            <person name="Cappelli E.A."/>
            <person name="Ribeiro T.G."/>
            <person name="Peixe L."/>
        </authorList>
    </citation>
    <scope>NUCLEOTIDE SEQUENCE</scope>
    <source>
        <strain evidence="3">C9Ua_112</strain>
    </source>
</reference>
<feature type="transmembrane region" description="Helical" evidence="2">
    <location>
        <begin position="28"/>
        <end position="52"/>
    </location>
</feature>
<keyword evidence="2" id="KW-1133">Transmembrane helix</keyword>
<dbReference type="AlphaFoldDB" id="A0A9X3RTM4"/>
<keyword evidence="2" id="KW-0472">Membrane</keyword>
<dbReference type="Proteomes" id="UP001146505">
    <property type="component" value="Unassembled WGS sequence"/>
</dbReference>